<sequence length="108" mass="12381">MKVKTLIKKLEKMDPEAEVRLHDKSGEPVLFVLCAKKYPDVWLQTEGDVDMSDEIQARFDDAIENGTDELDVYMEMLETGIDVPMVRKHLGDEAADHMQDFCEEHGLI</sequence>
<protein>
    <submittedName>
        <fullName evidence="1">Uncharacterized protein</fullName>
    </submittedName>
</protein>
<accession>A0A174PTY2</accession>
<proteinExistence type="predicted"/>
<evidence type="ECO:0000313" key="1">
    <source>
        <dbReference type="EMBL" id="CUP62148.1"/>
    </source>
</evidence>
<dbReference type="Proteomes" id="UP000095762">
    <property type="component" value="Unassembled WGS sequence"/>
</dbReference>
<gene>
    <name evidence="1" type="ORF">ERS852569_00208</name>
</gene>
<name>A0A174PTY2_9FIRM</name>
<organism evidence="1 2">
    <name type="scientific">Blautia obeum</name>
    <dbReference type="NCBI Taxonomy" id="40520"/>
    <lineage>
        <taxon>Bacteria</taxon>
        <taxon>Bacillati</taxon>
        <taxon>Bacillota</taxon>
        <taxon>Clostridia</taxon>
        <taxon>Lachnospirales</taxon>
        <taxon>Lachnospiraceae</taxon>
        <taxon>Blautia</taxon>
    </lineage>
</organism>
<dbReference type="EMBL" id="CZBP01000001">
    <property type="protein sequence ID" value="CUP62148.1"/>
    <property type="molecule type" value="Genomic_DNA"/>
</dbReference>
<dbReference type="AlphaFoldDB" id="A0A174PTY2"/>
<evidence type="ECO:0000313" key="2">
    <source>
        <dbReference type="Proteomes" id="UP000095762"/>
    </source>
</evidence>
<dbReference type="RefSeq" id="WP_055059240.1">
    <property type="nucleotide sequence ID" value="NZ_CZBP01000001.1"/>
</dbReference>
<reference evidence="1 2" key="1">
    <citation type="submission" date="2015-09" db="EMBL/GenBank/DDBJ databases">
        <authorList>
            <consortium name="Pathogen Informatics"/>
        </authorList>
    </citation>
    <scope>NUCLEOTIDE SEQUENCE [LARGE SCALE GENOMIC DNA]</scope>
    <source>
        <strain evidence="1 2">2789STDY5834957</strain>
    </source>
</reference>